<organism evidence="2 3">
    <name type="scientific">Chitinophaga skermanii</name>
    <dbReference type="NCBI Taxonomy" id="331697"/>
    <lineage>
        <taxon>Bacteria</taxon>
        <taxon>Pseudomonadati</taxon>
        <taxon>Bacteroidota</taxon>
        <taxon>Chitinophagia</taxon>
        <taxon>Chitinophagales</taxon>
        <taxon>Chitinophagaceae</taxon>
        <taxon>Chitinophaga</taxon>
    </lineage>
</organism>
<dbReference type="Pfam" id="PF00027">
    <property type="entry name" value="cNMP_binding"/>
    <property type="match status" value="1"/>
</dbReference>
<name>A0A327QMB0_9BACT</name>
<protein>
    <submittedName>
        <fullName evidence="2">CRP-like cAMP-binding protein</fullName>
    </submittedName>
</protein>
<dbReference type="EMBL" id="QLLL01000004">
    <property type="protein sequence ID" value="RAJ05470.1"/>
    <property type="molecule type" value="Genomic_DNA"/>
</dbReference>
<dbReference type="InterPro" id="IPR018490">
    <property type="entry name" value="cNMP-bd_dom_sf"/>
</dbReference>
<dbReference type="RefSeq" id="WP_111598055.1">
    <property type="nucleotide sequence ID" value="NZ_QLLL01000004.1"/>
</dbReference>
<feature type="domain" description="Cyclic nucleotide-binding" evidence="1">
    <location>
        <begin position="30"/>
        <end position="115"/>
    </location>
</feature>
<dbReference type="SUPFAM" id="SSF51206">
    <property type="entry name" value="cAMP-binding domain-like"/>
    <property type="match status" value="1"/>
</dbReference>
<keyword evidence="3" id="KW-1185">Reference proteome</keyword>
<proteinExistence type="predicted"/>
<dbReference type="InterPro" id="IPR014710">
    <property type="entry name" value="RmlC-like_jellyroll"/>
</dbReference>
<reference evidence="2 3" key="1">
    <citation type="submission" date="2018-06" db="EMBL/GenBank/DDBJ databases">
        <title>Genomic Encyclopedia of Archaeal and Bacterial Type Strains, Phase II (KMG-II): from individual species to whole genera.</title>
        <authorList>
            <person name="Goeker M."/>
        </authorList>
    </citation>
    <scope>NUCLEOTIDE SEQUENCE [LARGE SCALE GENOMIC DNA]</scope>
    <source>
        <strain evidence="2 3">DSM 23857</strain>
    </source>
</reference>
<gene>
    <name evidence="2" type="ORF">LX64_02628</name>
</gene>
<dbReference type="CDD" id="cd00038">
    <property type="entry name" value="CAP_ED"/>
    <property type="match status" value="1"/>
</dbReference>
<dbReference type="InterPro" id="IPR036388">
    <property type="entry name" value="WH-like_DNA-bd_sf"/>
</dbReference>
<evidence type="ECO:0000313" key="3">
    <source>
        <dbReference type="Proteomes" id="UP000249547"/>
    </source>
</evidence>
<evidence type="ECO:0000259" key="1">
    <source>
        <dbReference type="Pfam" id="PF00027"/>
    </source>
</evidence>
<dbReference type="Proteomes" id="UP000249547">
    <property type="component" value="Unassembled WGS sequence"/>
</dbReference>
<dbReference type="InterPro" id="IPR000595">
    <property type="entry name" value="cNMP-bd_dom"/>
</dbReference>
<comment type="caution">
    <text evidence="2">The sequence shown here is derived from an EMBL/GenBank/DDBJ whole genome shotgun (WGS) entry which is preliminary data.</text>
</comment>
<dbReference type="Gene3D" id="1.10.10.10">
    <property type="entry name" value="Winged helix-like DNA-binding domain superfamily/Winged helix DNA-binding domain"/>
    <property type="match status" value="1"/>
</dbReference>
<dbReference type="OrthoDB" id="9152304at2"/>
<evidence type="ECO:0000313" key="2">
    <source>
        <dbReference type="EMBL" id="RAJ05470.1"/>
    </source>
</evidence>
<dbReference type="Gene3D" id="2.60.120.10">
    <property type="entry name" value="Jelly Rolls"/>
    <property type="match status" value="1"/>
</dbReference>
<accession>A0A327QMB0</accession>
<dbReference type="AlphaFoldDB" id="A0A327QMB0"/>
<sequence length="190" mass="22217">MFDLLFQHIQEKVSLSPAEIDTLGTYFTIKQLKKRQYLLQEGDVCKQLAFVIHGAVKSYTIDDKGHEHISLIGWEGWWISDFRSYIYGEPAILNIDAIEDTTLALLSKQNYEKMFVEVPMMEKYFRVLYQNSLVTKDRRLISSNTYTAEEKFKAMIDTYPQIVHRIPQQLIASYLGITPETLSRIKKRLI</sequence>